<evidence type="ECO:0000256" key="1">
    <source>
        <dbReference type="ARBA" id="ARBA00004651"/>
    </source>
</evidence>
<keyword evidence="2" id="KW-1003">Cell membrane</keyword>
<feature type="transmembrane region" description="Helical" evidence="6">
    <location>
        <begin position="359"/>
        <end position="379"/>
    </location>
</feature>
<comment type="subcellular location">
    <subcellularLocation>
        <location evidence="1">Cell membrane</location>
        <topology evidence="1">Multi-pass membrane protein</topology>
    </subcellularLocation>
</comment>
<evidence type="ECO:0000256" key="3">
    <source>
        <dbReference type="ARBA" id="ARBA00022692"/>
    </source>
</evidence>
<dbReference type="InterPro" id="IPR051449">
    <property type="entry name" value="ABC-2_transporter_component"/>
</dbReference>
<dbReference type="Proteomes" id="UP000279089">
    <property type="component" value="Unassembled WGS sequence"/>
</dbReference>
<feature type="transmembrane region" description="Helical" evidence="6">
    <location>
        <begin position="295"/>
        <end position="316"/>
    </location>
</feature>
<keyword evidence="9" id="KW-1185">Reference proteome</keyword>
<keyword evidence="5 6" id="KW-0472">Membrane</keyword>
<evidence type="ECO:0000256" key="2">
    <source>
        <dbReference type="ARBA" id="ARBA00022475"/>
    </source>
</evidence>
<evidence type="ECO:0000313" key="9">
    <source>
        <dbReference type="Proteomes" id="UP000279089"/>
    </source>
</evidence>
<dbReference type="Gene3D" id="3.40.1710.10">
    <property type="entry name" value="abc type-2 transporter like domain"/>
    <property type="match status" value="1"/>
</dbReference>
<dbReference type="AlphaFoldDB" id="A0A3N4MQI1"/>
<feature type="domain" description="ABC-2 type transporter transmembrane" evidence="7">
    <location>
        <begin position="26"/>
        <end position="374"/>
    </location>
</feature>
<dbReference type="GO" id="GO:0140359">
    <property type="term" value="F:ABC-type transporter activity"/>
    <property type="evidence" value="ECO:0007669"/>
    <property type="project" value="InterPro"/>
</dbReference>
<dbReference type="OrthoDB" id="9811522at2"/>
<reference evidence="9" key="1">
    <citation type="submission" date="2018-11" db="EMBL/GenBank/DDBJ databases">
        <title>Chitinophaga lutea sp.nov., isolate from arsenic contaminated soil.</title>
        <authorList>
            <person name="Zong Y."/>
        </authorList>
    </citation>
    <scope>NUCLEOTIDE SEQUENCE [LARGE SCALE GENOMIC DNA]</scope>
    <source>
        <strain evidence="9">YLT18</strain>
    </source>
</reference>
<evidence type="ECO:0000256" key="6">
    <source>
        <dbReference type="SAM" id="Phobius"/>
    </source>
</evidence>
<feature type="transmembrane region" description="Helical" evidence="6">
    <location>
        <begin position="21"/>
        <end position="40"/>
    </location>
</feature>
<accession>A0A3N4MQI1</accession>
<dbReference type="GO" id="GO:0005886">
    <property type="term" value="C:plasma membrane"/>
    <property type="evidence" value="ECO:0007669"/>
    <property type="project" value="UniProtKB-SubCell"/>
</dbReference>
<evidence type="ECO:0000256" key="4">
    <source>
        <dbReference type="ARBA" id="ARBA00022989"/>
    </source>
</evidence>
<evidence type="ECO:0000259" key="7">
    <source>
        <dbReference type="Pfam" id="PF12698"/>
    </source>
</evidence>
<feature type="transmembrane region" description="Helical" evidence="6">
    <location>
        <begin position="187"/>
        <end position="209"/>
    </location>
</feature>
<proteinExistence type="predicted"/>
<name>A0A3N4MQI1_9BACT</name>
<dbReference type="PANTHER" id="PTHR30294:SF46">
    <property type="entry name" value="ABC TRANSPORTER PERMEASE"/>
    <property type="match status" value="1"/>
</dbReference>
<dbReference type="RefSeq" id="WP_120514901.1">
    <property type="nucleotide sequence ID" value="NZ_QXZY01000002.1"/>
</dbReference>
<dbReference type="Pfam" id="PF12698">
    <property type="entry name" value="ABC2_membrane_3"/>
    <property type="match status" value="1"/>
</dbReference>
<evidence type="ECO:0000313" key="8">
    <source>
        <dbReference type="EMBL" id="RPD41939.1"/>
    </source>
</evidence>
<keyword evidence="4 6" id="KW-1133">Transmembrane helix</keyword>
<protein>
    <submittedName>
        <fullName evidence="8">ABC transporter permease</fullName>
    </submittedName>
</protein>
<keyword evidence="3 6" id="KW-0812">Transmembrane</keyword>
<dbReference type="InterPro" id="IPR013525">
    <property type="entry name" value="ABC2_TM"/>
</dbReference>
<evidence type="ECO:0000256" key="5">
    <source>
        <dbReference type="ARBA" id="ARBA00023136"/>
    </source>
</evidence>
<feature type="transmembrane region" description="Helical" evidence="6">
    <location>
        <begin position="267"/>
        <end position="288"/>
    </location>
</feature>
<comment type="caution">
    <text evidence="8">The sequence shown here is derived from an EMBL/GenBank/DDBJ whole genome shotgun (WGS) entry which is preliminary data.</text>
</comment>
<gene>
    <name evidence="8" type="ORF">EG028_07210</name>
</gene>
<feature type="transmembrane region" description="Helical" evidence="6">
    <location>
        <begin position="238"/>
        <end position="261"/>
    </location>
</feature>
<dbReference type="EMBL" id="RMBX01000003">
    <property type="protein sequence ID" value="RPD41939.1"/>
    <property type="molecule type" value="Genomic_DNA"/>
</dbReference>
<sequence>MIRAILHITLREWKRILTRPDHCLVLLVMPAFLFFFYAYIYEKQQAEDLPVAIWDEDHSPVSRQITFLLEQTPSIHITHAVSSQAELEQLMQSQQITGAVHFPKNLEKDIKSRHPVKVSIFTNAASLVPGKLIYKDATTVIVTAGSGVNLQKFMKTGMTEEKAMALIMPVSLTTYPLYNPTYNYQHYLVPGLITVALQMMIIMVAVLLLNKEWSEGTMDELRHMARNSAGNIIAGKTLAHLGVSWVNFVLITGIIFPFFALDHPGTTFHLFILFNFLALACIGIGLMISALAGDAMLALDVGLFYTSPAFVFSGFTFPRWGMPWYDQYYANLMPYTPFLDAFFKVYFMELPLRYAMPEVIKLLLFIGFTFFIAVFFLQLRLNKTVTHVIPLTAPGSENGGA</sequence>
<dbReference type="PANTHER" id="PTHR30294">
    <property type="entry name" value="MEMBRANE COMPONENT OF ABC TRANSPORTER YHHJ-RELATED"/>
    <property type="match status" value="1"/>
</dbReference>
<organism evidence="8 9">
    <name type="scientific">Chitinophaga barathri</name>
    <dbReference type="NCBI Taxonomy" id="1647451"/>
    <lineage>
        <taxon>Bacteria</taxon>
        <taxon>Pseudomonadati</taxon>
        <taxon>Bacteroidota</taxon>
        <taxon>Chitinophagia</taxon>
        <taxon>Chitinophagales</taxon>
        <taxon>Chitinophagaceae</taxon>
        <taxon>Chitinophaga</taxon>
    </lineage>
</organism>